<protein>
    <submittedName>
        <fullName evidence="1">Uncharacterized protein</fullName>
    </submittedName>
</protein>
<reference evidence="1" key="1">
    <citation type="submission" date="2024-07" db="EMBL/GenBank/DDBJ databases">
        <authorList>
            <person name="Li J."/>
            <person name="Wei H."/>
            <person name="Ma J."/>
        </authorList>
    </citation>
    <scope>NUCLEOTIDE SEQUENCE</scope>
    <source>
        <strain evidence="1">AMU7</strain>
    </source>
</reference>
<proteinExistence type="predicted"/>
<dbReference type="AlphaFoldDB" id="A0AB39YND6"/>
<sequence>MEIIEEHGGDLGKVEWLDAERPIDQYTVPLALRHGYACSAGIAVPGVVFTTVDRPADLAKTYQDRLRAEAAVAGQDEIMEALMPGWKASGEELAGEVHRSTEASIKKAQADADALLAADAKPELVEHWARMGGFIS</sequence>
<organism evidence="1">
    <name type="scientific">Paenarthrobacter sp. AMU7</name>
    <dbReference type="NCBI Taxonomy" id="3162492"/>
    <lineage>
        <taxon>Bacteria</taxon>
        <taxon>Bacillati</taxon>
        <taxon>Actinomycetota</taxon>
        <taxon>Actinomycetes</taxon>
        <taxon>Micrococcales</taxon>
        <taxon>Micrococcaceae</taxon>
        <taxon>Paenarthrobacter</taxon>
    </lineage>
</organism>
<accession>A0AB39YND6</accession>
<name>A0AB39YND6_9MICC</name>
<dbReference type="EMBL" id="CP165735">
    <property type="protein sequence ID" value="XDV71690.1"/>
    <property type="molecule type" value="Genomic_DNA"/>
</dbReference>
<dbReference type="RefSeq" id="WP_369745650.1">
    <property type="nucleotide sequence ID" value="NZ_CP165735.1"/>
</dbReference>
<evidence type="ECO:0000313" key="1">
    <source>
        <dbReference type="EMBL" id="XDV71690.1"/>
    </source>
</evidence>
<gene>
    <name evidence="1" type="ORF">ABQM86_00415</name>
</gene>